<feature type="transmembrane region" description="Helical" evidence="6">
    <location>
        <begin position="216"/>
        <end position="239"/>
    </location>
</feature>
<dbReference type="PANTHER" id="PTHR43702:SF11">
    <property type="entry name" value="L-FUCOSE-PROTON SYMPORTER"/>
    <property type="match status" value="1"/>
</dbReference>
<proteinExistence type="predicted"/>
<dbReference type="AlphaFoldDB" id="A0A1G7NF69"/>
<feature type="transmembrane region" description="Helical" evidence="6">
    <location>
        <begin position="442"/>
        <end position="462"/>
    </location>
</feature>
<feature type="transmembrane region" description="Helical" evidence="6">
    <location>
        <begin position="318"/>
        <end position="339"/>
    </location>
</feature>
<feature type="transmembrane region" description="Helical" evidence="6">
    <location>
        <begin position="383"/>
        <end position="402"/>
    </location>
</feature>
<keyword evidence="2" id="KW-1003">Cell membrane</keyword>
<dbReference type="NCBIfam" id="TIGR00885">
    <property type="entry name" value="fucP"/>
    <property type="match status" value="1"/>
</dbReference>
<dbReference type="InterPro" id="IPR050375">
    <property type="entry name" value="MFS_TsgA-like"/>
</dbReference>
<feature type="transmembrane region" description="Helical" evidence="6">
    <location>
        <begin position="178"/>
        <end position="195"/>
    </location>
</feature>
<feature type="transmembrane region" description="Helical" evidence="6">
    <location>
        <begin position="354"/>
        <end position="371"/>
    </location>
</feature>
<feature type="transmembrane region" description="Helical" evidence="6">
    <location>
        <begin position="468"/>
        <end position="488"/>
    </location>
</feature>
<dbReference type="Proteomes" id="UP000182427">
    <property type="component" value="Chromosome I"/>
</dbReference>
<comment type="subcellular location">
    <subcellularLocation>
        <location evidence="1">Cell inner membrane</location>
        <topology evidence="1">Multi-pass membrane protein</topology>
    </subcellularLocation>
</comment>
<dbReference type="Gene3D" id="1.20.1250.20">
    <property type="entry name" value="MFS general substrate transporter like domains"/>
    <property type="match status" value="2"/>
</dbReference>
<name>A0A1G7NF69_9BACT</name>
<keyword evidence="3 6" id="KW-0812">Transmembrane</keyword>
<evidence type="ECO:0000256" key="2">
    <source>
        <dbReference type="ARBA" id="ARBA00022475"/>
    </source>
</evidence>
<dbReference type="Pfam" id="PF07690">
    <property type="entry name" value="MFS_1"/>
    <property type="match status" value="1"/>
</dbReference>
<dbReference type="InterPro" id="IPR005275">
    <property type="entry name" value="Lfuc_symporter_FucP"/>
</dbReference>
<accession>A0A1G7NF69</accession>
<dbReference type="GO" id="GO:0015535">
    <property type="term" value="F:fucose:proton symporter activity"/>
    <property type="evidence" value="ECO:0007669"/>
    <property type="project" value="InterPro"/>
</dbReference>
<evidence type="ECO:0000256" key="5">
    <source>
        <dbReference type="ARBA" id="ARBA00023136"/>
    </source>
</evidence>
<dbReference type="PANTHER" id="PTHR43702">
    <property type="entry name" value="L-FUCOSE-PROTON SYMPORTER"/>
    <property type="match status" value="1"/>
</dbReference>
<evidence type="ECO:0000256" key="3">
    <source>
        <dbReference type="ARBA" id="ARBA00022692"/>
    </source>
</evidence>
<dbReference type="InterPro" id="IPR036259">
    <property type="entry name" value="MFS_trans_sf"/>
</dbReference>
<sequence>MFAFETYFIRQLALELSVQVPEAAMTDNTNTSTELSKDSMIPEIIRTETTHSGATELRAQDFAFNAKQSEIAERTTSARLIPAGAVRPFALVASLFFLWGIPNSMNDVLIRQFMKSFSLTRFEAGLVQSAFYLGYFVLALPAGLTMRRYGYKRGLIAGLCLFATGCFLFLPAAISGTYAFFLGALFVVASGLAFLETASNPFVAQLGPEATSERRLNLAQAFNPLGCITGVLLGTIFIFSGVELSPAEVAVKQADHTYASYLHMETLRVVTPYLVIGGIALVWALLIGATKFPKLDANDESCETPGGDWRSLLHKPHFLFGVFAQFIQCGSQVCMWSYFIQYSKEYVHISDKKAGLLLTCILIIFGIGRFISTGLMQRFSASSLMTCYGLTNAGLLLFAMFFPTWAGVIALLLTSFFLSVMFPTIFAFGIKDLGPNTNIGGSFIVMAIVGGAVFTPIMGWLAEALHSTALAFVIPMLGMAGVAAYAAYMGRYEKRRAADCAALA</sequence>
<feature type="transmembrane region" description="Helical" evidence="6">
    <location>
        <begin position="84"/>
        <end position="102"/>
    </location>
</feature>
<dbReference type="SUPFAM" id="SSF103473">
    <property type="entry name" value="MFS general substrate transporter"/>
    <property type="match status" value="1"/>
</dbReference>
<feature type="transmembrane region" description="Helical" evidence="6">
    <location>
        <begin position="270"/>
        <end position="289"/>
    </location>
</feature>
<feature type="transmembrane region" description="Helical" evidence="6">
    <location>
        <begin position="122"/>
        <end position="142"/>
    </location>
</feature>
<dbReference type="GO" id="GO:0005886">
    <property type="term" value="C:plasma membrane"/>
    <property type="evidence" value="ECO:0007669"/>
    <property type="project" value="UniProtKB-SubCell"/>
</dbReference>
<feature type="transmembrane region" description="Helical" evidence="6">
    <location>
        <begin position="154"/>
        <end position="172"/>
    </location>
</feature>
<keyword evidence="8" id="KW-1185">Reference proteome</keyword>
<organism evidence="7 8">
    <name type="scientific">Terriglobus roseus</name>
    <dbReference type="NCBI Taxonomy" id="392734"/>
    <lineage>
        <taxon>Bacteria</taxon>
        <taxon>Pseudomonadati</taxon>
        <taxon>Acidobacteriota</taxon>
        <taxon>Terriglobia</taxon>
        <taxon>Terriglobales</taxon>
        <taxon>Acidobacteriaceae</taxon>
        <taxon>Terriglobus</taxon>
    </lineage>
</organism>
<protein>
    <submittedName>
        <fullName evidence="7">MFS transporter, FHS family, L-fucose permease</fullName>
    </submittedName>
</protein>
<evidence type="ECO:0000313" key="8">
    <source>
        <dbReference type="Proteomes" id="UP000182427"/>
    </source>
</evidence>
<dbReference type="InterPro" id="IPR011701">
    <property type="entry name" value="MFS"/>
</dbReference>
<gene>
    <name evidence="7" type="ORF">SAMN05444167_3125</name>
</gene>
<dbReference type="CDD" id="cd17394">
    <property type="entry name" value="MFS_FucP_like"/>
    <property type="match status" value="1"/>
</dbReference>
<evidence type="ECO:0000256" key="6">
    <source>
        <dbReference type="SAM" id="Phobius"/>
    </source>
</evidence>
<evidence type="ECO:0000256" key="1">
    <source>
        <dbReference type="ARBA" id="ARBA00004429"/>
    </source>
</evidence>
<dbReference type="EMBL" id="LT629690">
    <property type="protein sequence ID" value="SDF72684.1"/>
    <property type="molecule type" value="Genomic_DNA"/>
</dbReference>
<keyword evidence="5 6" id="KW-0472">Membrane</keyword>
<reference evidence="7 8" key="1">
    <citation type="submission" date="2016-10" db="EMBL/GenBank/DDBJ databases">
        <authorList>
            <person name="de Groot N.N."/>
        </authorList>
    </citation>
    <scope>NUCLEOTIDE SEQUENCE [LARGE SCALE GENOMIC DNA]</scope>
    <source>
        <strain evidence="7 8">GAS232</strain>
    </source>
</reference>
<evidence type="ECO:0000256" key="4">
    <source>
        <dbReference type="ARBA" id="ARBA00022989"/>
    </source>
</evidence>
<feature type="transmembrane region" description="Helical" evidence="6">
    <location>
        <begin position="408"/>
        <end position="430"/>
    </location>
</feature>
<evidence type="ECO:0000313" key="7">
    <source>
        <dbReference type="EMBL" id="SDF72684.1"/>
    </source>
</evidence>
<keyword evidence="4 6" id="KW-1133">Transmembrane helix</keyword>